<feature type="binding site" evidence="12">
    <location>
        <position position="198"/>
    </location>
    <ligand>
        <name>1-deoxy-D-xylulose 5-phosphate</name>
        <dbReference type="ChEBI" id="CHEBI:57792"/>
    </ligand>
</feature>
<protein>
    <recommendedName>
        <fullName evidence="11 12">1-deoxy-D-xylulose 5-phosphate reductoisomerase</fullName>
        <shortName evidence="12">DXP reductoisomerase</shortName>
        <ecNumber evidence="4 12">1.1.1.267</ecNumber>
    </recommendedName>
    <alternativeName>
        <fullName evidence="12">1-deoxyxylulose-5-phosphate reductoisomerase</fullName>
    </alternativeName>
    <alternativeName>
        <fullName evidence="12">2-C-methyl-D-erythritol 4-phosphate synthase</fullName>
    </alternativeName>
</protein>
<dbReference type="RefSeq" id="WP_121048954.1">
    <property type="nucleotide sequence ID" value="NZ_AP018711.1"/>
</dbReference>
<evidence type="ECO:0000256" key="5">
    <source>
        <dbReference type="ARBA" id="ARBA00022723"/>
    </source>
</evidence>
<dbReference type="Gene3D" id="1.10.1740.10">
    <property type="match status" value="1"/>
</dbReference>
<feature type="binding site" evidence="12">
    <location>
        <position position="175"/>
    </location>
    <ligand>
        <name>1-deoxy-D-xylulose 5-phosphate</name>
        <dbReference type="ChEBI" id="CHEBI:57792"/>
    </ligand>
</feature>
<sequence>MTARTISIFGATGSVGSSTIDLVSREPERWSVDVLTANRDVRGLAAQARRLGARMAVVADDSAYSDLKDALAGTGVEAAAGVQALSDAADVPSDIVMAAIVGAAGLPSTLRAVERGARVAFANKETLVCAGELVNARAKRSGAHLLPVDSEHNAIHQVFDFENPERVSRIILTASGGPFRARSLAEMAAVTPSQAVAHPVWSMGAKISVDSATLMNKGLELIEAYHLFPVEERQLDVIVHPQSVVHSFVEYVDGSMLAQLGSPDMRIPIAYALSWPDRMATPCARLDLAQVARLDFEAPDPARFPALRLAREALVSGGSSPTVLNAANEVAVAAFLEGRIGFLDIAAIVEQTMEAVGGHTVESLDDVLACDSEARRVGEMHIRGRAH</sequence>
<feature type="binding site" evidence="12">
    <location>
        <position position="125"/>
    </location>
    <ligand>
        <name>NADPH</name>
        <dbReference type="ChEBI" id="CHEBI:57783"/>
    </ligand>
</feature>
<dbReference type="GO" id="GO:0030145">
    <property type="term" value="F:manganese ion binding"/>
    <property type="evidence" value="ECO:0007669"/>
    <property type="project" value="TreeGrafter"/>
</dbReference>
<dbReference type="GO" id="GO:0030604">
    <property type="term" value="F:1-deoxy-D-xylulose-5-phosphate reductoisomerase activity"/>
    <property type="evidence" value="ECO:0007669"/>
    <property type="project" value="UniProtKB-UniRule"/>
</dbReference>
<feature type="binding site" evidence="12">
    <location>
        <position position="13"/>
    </location>
    <ligand>
        <name>NADPH</name>
        <dbReference type="ChEBI" id="CHEBI:57783"/>
    </ligand>
</feature>
<evidence type="ECO:0000259" key="13">
    <source>
        <dbReference type="Pfam" id="PF02670"/>
    </source>
</evidence>
<reference evidence="17 19" key="2">
    <citation type="submission" date="2018-10" db="EMBL/GenBank/DDBJ databases">
        <title>Genomic Encyclopedia of Type Strains, Phase IV (KMG-IV): sequencing the most valuable type-strain genomes for metagenomic binning, comparative biology and taxonomic classification.</title>
        <authorList>
            <person name="Goeker M."/>
        </authorList>
    </citation>
    <scope>NUCLEOTIDE SEQUENCE [LARGE SCALE GENOMIC DNA]</scope>
    <source>
        <strain evidence="17 19">DSM 19791</strain>
    </source>
</reference>
<evidence type="ECO:0000313" key="16">
    <source>
        <dbReference type="EMBL" id="BBE35056.1"/>
    </source>
</evidence>
<evidence type="ECO:0000256" key="11">
    <source>
        <dbReference type="ARBA" id="ARBA00071224"/>
    </source>
</evidence>
<dbReference type="EMBL" id="RBWX01000007">
    <property type="protein sequence ID" value="RKS92036.1"/>
    <property type="molecule type" value="Genomic_DNA"/>
</dbReference>
<feature type="binding site" evidence="12">
    <location>
        <position position="149"/>
    </location>
    <ligand>
        <name>Mn(2+)</name>
        <dbReference type="ChEBI" id="CHEBI:29035"/>
    </ligand>
</feature>
<comment type="similarity">
    <text evidence="3 12">Belongs to the DXR family.</text>
</comment>
<accession>A0AAD1D948</accession>
<comment type="cofactor">
    <cofactor evidence="1">
        <name>Co(2+)</name>
        <dbReference type="ChEBI" id="CHEBI:48828"/>
    </cofactor>
</comment>
<dbReference type="Gene3D" id="3.40.50.720">
    <property type="entry name" value="NAD(P)-binding Rossmann-like Domain"/>
    <property type="match status" value="1"/>
</dbReference>
<evidence type="ECO:0000313" key="17">
    <source>
        <dbReference type="EMBL" id="RKS92036.1"/>
    </source>
</evidence>
<gene>
    <name evidence="12 16" type="primary">dxr</name>
    <name evidence="17" type="ORF">DFR51_1612</name>
    <name evidence="16" type="ORF">SmB9_27140</name>
</gene>
<dbReference type="Proteomes" id="UP000276029">
    <property type="component" value="Unassembled WGS sequence"/>
</dbReference>
<name>A0AAD1D948_SPHMI</name>
<dbReference type="Pfam" id="PF02670">
    <property type="entry name" value="DXP_reductoisom"/>
    <property type="match status" value="1"/>
</dbReference>
<evidence type="ECO:0000313" key="18">
    <source>
        <dbReference type="Proteomes" id="UP000275727"/>
    </source>
</evidence>
<feature type="binding site" evidence="12">
    <location>
        <position position="216"/>
    </location>
    <ligand>
        <name>1-deoxy-D-xylulose 5-phosphate</name>
        <dbReference type="ChEBI" id="CHEBI:57792"/>
    </ligand>
</feature>
<feature type="domain" description="1-deoxy-D-xylulose 5-phosphate reductoisomerase C-terminal" evidence="14">
    <location>
        <begin position="145"/>
        <end position="228"/>
    </location>
</feature>
<feature type="binding site" evidence="12">
    <location>
        <position position="151"/>
    </location>
    <ligand>
        <name>1-deoxy-D-xylulose 5-phosphate</name>
        <dbReference type="ChEBI" id="CHEBI:57792"/>
    </ligand>
</feature>
<feature type="binding site" evidence="12">
    <location>
        <position position="217"/>
    </location>
    <ligand>
        <name>1-deoxy-D-xylulose 5-phosphate</name>
        <dbReference type="ChEBI" id="CHEBI:57792"/>
    </ligand>
</feature>
<dbReference type="PANTHER" id="PTHR30525:SF0">
    <property type="entry name" value="1-DEOXY-D-XYLULOSE 5-PHOSPHATE REDUCTOISOMERASE, CHLOROPLASTIC"/>
    <property type="match status" value="1"/>
</dbReference>
<feature type="binding site" evidence="12">
    <location>
        <position position="204"/>
    </location>
    <ligand>
        <name>NADPH</name>
        <dbReference type="ChEBI" id="CHEBI:57783"/>
    </ligand>
</feature>
<feature type="binding site" evidence="12">
    <location>
        <position position="12"/>
    </location>
    <ligand>
        <name>NADPH</name>
        <dbReference type="ChEBI" id="CHEBI:57783"/>
    </ligand>
</feature>
<reference evidence="16 18" key="1">
    <citation type="submission" date="2018-06" db="EMBL/GenBank/DDBJ databases">
        <title>Complete Genome Sequence of the Microcystin-Degrading Bacterium Sphingosinicella microcystinivorans Strain B-9.</title>
        <authorList>
            <person name="Jin H."/>
            <person name="Nishizawa T."/>
            <person name="Guo Y."/>
            <person name="Nishizawa A."/>
            <person name="Park H."/>
            <person name="Kato H."/>
            <person name="Tsuji K."/>
            <person name="Harada K."/>
        </authorList>
    </citation>
    <scope>NUCLEOTIDE SEQUENCE [LARGE SCALE GENOMIC DNA]</scope>
    <source>
        <strain evidence="16 18">B9</strain>
    </source>
</reference>
<dbReference type="EMBL" id="AP018711">
    <property type="protein sequence ID" value="BBE35056.1"/>
    <property type="molecule type" value="Genomic_DNA"/>
</dbReference>
<evidence type="ECO:0000256" key="12">
    <source>
        <dbReference type="HAMAP-Rule" id="MF_00183"/>
    </source>
</evidence>
<proteinExistence type="inferred from homology"/>
<dbReference type="HAMAP" id="MF_00183">
    <property type="entry name" value="DXP_reductoisom"/>
    <property type="match status" value="1"/>
</dbReference>
<feature type="binding site" evidence="12">
    <location>
        <position position="211"/>
    </location>
    <ligand>
        <name>1-deoxy-D-xylulose 5-phosphate</name>
        <dbReference type="ChEBI" id="CHEBI:57792"/>
    </ligand>
</feature>
<feature type="binding site" evidence="12">
    <location>
        <position position="151"/>
    </location>
    <ligand>
        <name>Mn(2+)</name>
        <dbReference type="ChEBI" id="CHEBI:29035"/>
    </ligand>
</feature>
<organism evidence="16 18">
    <name type="scientific">Sphingosinicella microcystinivorans</name>
    <dbReference type="NCBI Taxonomy" id="335406"/>
    <lineage>
        <taxon>Bacteria</taxon>
        <taxon>Pseudomonadati</taxon>
        <taxon>Pseudomonadota</taxon>
        <taxon>Alphaproteobacteria</taxon>
        <taxon>Sphingomonadales</taxon>
        <taxon>Sphingosinicellaceae</taxon>
        <taxon>Sphingosinicella</taxon>
    </lineage>
</organism>
<evidence type="ECO:0000256" key="9">
    <source>
        <dbReference type="ARBA" id="ARBA00023229"/>
    </source>
</evidence>
<dbReference type="Proteomes" id="UP000275727">
    <property type="component" value="Chromosome"/>
</dbReference>
<evidence type="ECO:0000259" key="14">
    <source>
        <dbReference type="Pfam" id="PF08436"/>
    </source>
</evidence>
<dbReference type="SUPFAM" id="SSF69055">
    <property type="entry name" value="1-deoxy-D-xylulose-5-phosphate reductoisomerase, C-terminal domain"/>
    <property type="match status" value="1"/>
</dbReference>
<evidence type="ECO:0000256" key="7">
    <source>
        <dbReference type="ARBA" id="ARBA00023002"/>
    </source>
</evidence>
<feature type="binding site" evidence="12">
    <location>
        <position position="124"/>
    </location>
    <ligand>
        <name>1-deoxy-D-xylulose 5-phosphate</name>
        <dbReference type="ChEBI" id="CHEBI:57792"/>
    </ligand>
</feature>
<feature type="binding site" evidence="12">
    <location>
        <position position="39"/>
    </location>
    <ligand>
        <name>NADPH</name>
        <dbReference type="ChEBI" id="CHEBI:57783"/>
    </ligand>
</feature>
<comment type="catalytic activity">
    <reaction evidence="10">
        <text>2-C-methyl-D-erythritol 4-phosphate + NADP(+) = 1-deoxy-D-xylulose 5-phosphate + NADPH + H(+)</text>
        <dbReference type="Rhea" id="RHEA:13717"/>
        <dbReference type="ChEBI" id="CHEBI:15378"/>
        <dbReference type="ChEBI" id="CHEBI:57783"/>
        <dbReference type="ChEBI" id="CHEBI:57792"/>
        <dbReference type="ChEBI" id="CHEBI:58262"/>
        <dbReference type="ChEBI" id="CHEBI:58349"/>
        <dbReference type="EC" id="1.1.1.267"/>
    </reaction>
    <physiologicalReaction direction="right-to-left" evidence="10">
        <dbReference type="Rhea" id="RHEA:13719"/>
    </physiologicalReaction>
</comment>
<evidence type="ECO:0000256" key="8">
    <source>
        <dbReference type="ARBA" id="ARBA00023211"/>
    </source>
</evidence>
<dbReference type="FunFam" id="1.10.1740.10:FF:000004">
    <property type="entry name" value="1-deoxy-D-xylulose 5-phosphate reductoisomerase"/>
    <property type="match status" value="1"/>
</dbReference>
<feature type="binding site" evidence="12">
    <location>
        <position position="220"/>
    </location>
    <ligand>
        <name>1-deoxy-D-xylulose 5-phosphate</name>
        <dbReference type="ChEBI" id="CHEBI:57792"/>
    </ligand>
</feature>
<keyword evidence="19" id="KW-1185">Reference proteome</keyword>
<keyword evidence="6 12" id="KW-0521">NADP</keyword>
<dbReference type="Pfam" id="PF08436">
    <property type="entry name" value="DXP_redisom_C"/>
    <property type="match status" value="1"/>
</dbReference>
<evidence type="ECO:0000313" key="19">
    <source>
        <dbReference type="Proteomes" id="UP000276029"/>
    </source>
</evidence>
<dbReference type="Pfam" id="PF13288">
    <property type="entry name" value="DXPR_C"/>
    <property type="match status" value="1"/>
</dbReference>
<comment type="cofactor">
    <cofactor evidence="12">
        <name>Mg(2+)</name>
        <dbReference type="ChEBI" id="CHEBI:18420"/>
    </cofactor>
    <cofactor evidence="12">
        <name>Mn(2+)</name>
        <dbReference type="ChEBI" id="CHEBI:29035"/>
    </cofactor>
</comment>
<evidence type="ECO:0000256" key="1">
    <source>
        <dbReference type="ARBA" id="ARBA00001941"/>
    </source>
</evidence>
<dbReference type="KEGG" id="smic:SmB9_27140"/>
<dbReference type="NCBIfam" id="TIGR00243">
    <property type="entry name" value="Dxr"/>
    <property type="match status" value="1"/>
</dbReference>
<evidence type="ECO:0000256" key="2">
    <source>
        <dbReference type="ARBA" id="ARBA00005094"/>
    </source>
</evidence>
<dbReference type="InterPro" id="IPR036291">
    <property type="entry name" value="NAD(P)-bd_dom_sf"/>
</dbReference>
<evidence type="ECO:0000259" key="15">
    <source>
        <dbReference type="Pfam" id="PF13288"/>
    </source>
</evidence>
<dbReference type="AlphaFoldDB" id="A0AAD1D948"/>
<keyword evidence="5 12" id="KW-0479">Metal-binding</keyword>
<dbReference type="EC" id="1.1.1.267" evidence="4 12"/>
<evidence type="ECO:0000256" key="4">
    <source>
        <dbReference type="ARBA" id="ARBA00012366"/>
    </source>
</evidence>
<feature type="domain" description="DXP reductoisomerase C-terminal" evidence="15">
    <location>
        <begin position="260"/>
        <end position="376"/>
    </location>
</feature>
<evidence type="ECO:0000256" key="6">
    <source>
        <dbReference type="ARBA" id="ARBA00022857"/>
    </source>
</evidence>
<dbReference type="SUPFAM" id="SSF51735">
    <property type="entry name" value="NAD(P)-binding Rossmann-fold domains"/>
    <property type="match status" value="1"/>
</dbReference>
<dbReference type="GO" id="GO:0070402">
    <property type="term" value="F:NADPH binding"/>
    <property type="evidence" value="ECO:0007669"/>
    <property type="project" value="InterPro"/>
</dbReference>
<comment type="pathway">
    <text evidence="2 12">Isoprenoid biosynthesis; isopentenyl diphosphate biosynthesis via DXP pathway; isopentenyl diphosphate from 1-deoxy-D-xylulose 5-phosphate: step 1/6.</text>
</comment>
<dbReference type="PIRSF" id="PIRSF006205">
    <property type="entry name" value="Dxp_reductismrs"/>
    <property type="match status" value="1"/>
</dbReference>
<dbReference type="InterPro" id="IPR003821">
    <property type="entry name" value="DXP_reductoisomerase"/>
</dbReference>
<keyword evidence="8 12" id="KW-0464">Manganese</keyword>
<feature type="binding site" evidence="12">
    <location>
        <position position="14"/>
    </location>
    <ligand>
        <name>NADPH</name>
        <dbReference type="ChEBI" id="CHEBI:57783"/>
    </ligand>
</feature>
<comment type="function">
    <text evidence="12">Catalyzes the NADPH-dependent rearrangement and reduction of 1-deoxy-D-xylulose-5-phosphate (DXP) to 2-C-methyl-D-erythritol 4-phosphate (MEP).</text>
</comment>
<keyword evidence="7 12" id="KW-0560">Oxidoreductase</keyword>
<feature type="domain" description="1-deoxy-D-xylulose 5-phosphate reductoisomerase N-terminal" evidence="13">
    <location>
        <begin position="6"/>
        <end position="131"/>
    </location>
</feature>
<comment type="caution">
    <text evidence="12">Lacks conserved residue(s) required for the propagation of feature annotation.</text>
</comment>
<evidence type="ECO:0000256" key="3">
    <source>
        <dbReference type="ARBA" id="ARBA00006825"/>
    </source>
</evidence>
<dbReference type="InterPro" id="IPR013644">
    <property type="entry name" value="DXP_reductoisomerase_C"/>
</dbReference>
<feature type="binding site" evidence="12">
    <location>
        <position position="220"/>
    </location>
    <ligand>
        <name>Mn(2+)</name>
        <dbReference type="ChEBI" id="CHEBI:29035"/>
    </ligand>
</feature>
<feature type="binding site" evidence="12">
    <location>
        <position position="15"/>
    </location>
    <ligand>
        <name>NADPH</name>
        <dbReference type="ChEBI" id="CHEBI:57783"/>
    </ligand>
</feature>
<dbReference type="InterPro" id="IPR013512">
    <property type="entry name" value="DXP_reductoisomerase_N"/>
</dbReference>
<feature type="binding site" evidence="12">
    <location>
        <position position="150"/>
    </location>
    <ligand>
        <name>1-deoxy-D-xylulose 5-phosphate</name>
        <dbReference type="ChEBI" id="CHEBI:57792"/>
    </ligand>
</feature>
<dbReference type="PANTHER" id="PTHR30525">
    <property type="entry name" value="1-DEOXY-D-XYLULOSE 5-PHOSPHATE REDUCTOISOMERASE"/>
    <property type="match status" value="1"/>
</dbReference>
<dbReference type="InterPro" id="IPR026877">
    <property type="entry name" value="DXPR_C"/>
</dbReference>
<dbReference type="GO" id="GO:0051484">
    <property type="term" value="P:isopentenyl diphosphate biosynthetic process, methylerythritol 4-phosphate pathway involved in terpenoid biosynthetic process"/>
    <property type="evidence" value="ECO:0007669"/>
    <property type="project" value="UniProtKB-ARBA"/>
</dbReference>
<keyword evidence="12" id="KW-0460">Magnesium</keyword>
<dbReference type="InterPro" id="IPR036169">
    <property type="entry name" value="DXPR_C_sf"/>
</dbReference>
<dbReference type="NCBIfam" id="NF009114">
    <property type="entry name" value="PRK12464.1"/>
    <property type="match status" value="1"/>
</dbReference>
<evidence type="ECO:0000256" key="10">
    <source>
        <dbReference type="ARBA" id="ARBA00048543"/>
    </source>
</evidence>
<feature type="binding site" evidence="12">
    <location>
        <position position="123"/>
    </location>
    <ligand>
        <name>NADPH</name>
        <dbReference type="ChEBI" id="CHEBI:57783"/>
    </ligand>
</feature>
<keyword evidence="9 12" id="KW-0414">Isoprene biosynthesis</keyword>
<dbReference type="SUPFAM" id="SSF55347">
    <property type="entry name" value="Glyceraldehyde-3-phosphate dehydrogenase-like, C-terminal domain"/>
    <property type="match status" value="1"/>
</dbReference>
<dbReference type="FunFam" id="3.40.50.720:FF:000045">
    <property type="entry name" value="1-deoxy-D-xylulose 5-phosphate reductoisomerase"/>
    <property type="match status" value="1"/>
</dbReference>